<dbReference type="GO" id="GO:0047453">
    <property type="term" value="F:ATP-dependent NAD(P)H-hydrate dehydratase activity"/>
    <property type="evidence" value="ECO:0007669"/>
    <property type="project" value="UniProtKB-UniRule"/>
</dbReference>
<dbReference type="GO" id="GO:0005524">
    <property type="term" value="F:ATP binding"/>
    <property type="evidence" value="ECO:0007669"/>
    <property type="project" value="UniProtKB-KW"/>
</dbReference>
<feature type="binding site" evidence="8">
    <location>
        <position position="131"/>
    </location>
    <ligand>
        <name>(6S)-NADPHX</name>
        <dbReference type="ChEBI" id="CHEBI:64076"/>
    </ligand>
</feature>
<keyword evidence="1 8" id="KW-0597">Phosphoprotein</keyword>
<reference evidence="10" key="1">
    <citation type="submission" date="2022-03" db="EMBL/GenBank/DDBJ databases">
        <authorList>
            <person name="Tunstrom K."/>
        </authorList>
    </citation>
    <scope>NUCLEOTIDE SEQUENCE</scope>
</reference>
<evidence type="ECO:0000256" key="1">
    <source>
        <dbReference type="ARBA" id="ARBA00022553"/>
    </source>
</evidence>
<dbReference type="FunFam" id="3.40.1190.20:FF:000023">
    <property type="entry name" value="ATP-dependent (S)-NAD(P)H-hydrate dehydratase"/>
    <property type="match status" value="1"/>
</dbReference>
<name>A0AAU9V744_EUPED</name>
<comment type="catalytic activity">
    <reaction evidence="8">
        <text>(6S)-NADHX + ATP = ADP + phosphate + NADH + H(+)</text>
        <dbReference type="Rhea" id="RHEA:19017"/>
        <dbReference type="ChEBI" id="CHEBI:15378"/>
        <dbReference type="ChEBI" id="CHEBI:30616"/>
        <dbReference type="ChEBI" id="CHEBI:43474"/>
        <dbReference type="ChEBI" id="CHEBI:57945"/>
        <dbReference type="ChEBI" id="CHEBI:64074"/>
        <dbReference type="ChEBI" id="CHEBI:456216"/>
        <dbReference type="EC" id="4.2.1.93"/>
    </reaction>
</comment>
<evidence type="ECO:0000313" key="10">
    <source>
        <dbReference type="EMBL" id="CAH2105565.1"/>
    </source>
</evidence>
<dbReference type="Proteomes" id="UP001153954">
    <property type="component" value="Unassembled WGS sequence"/>
</dbReference>
<comment type="caution">
    <text evidence="8">Lacks conserved residue(s) required for the propagation of feature annotation.</text>
</comment>
<evidence type="ECO:0000256" key="4">
    <source>
        <dbReference type="ARBA" id="ARBA00022857"/>
    </source>
</evidence>
<dbReference type="HAMAP" id="MF_01965">
    <property type="entry name" value="NADHX_dehydratase"/>
    <property type="match status" value="1"/>
</dbReference>
<evidence type="ECO:0000256" key="5">
    <source>
        <dbReference type="ARBA" id="ARBA00023027"/>
    </source>
</evidence>
<dbReference type="AlphaFoldDB" id="A0AAU9V744"/>
<dbReference type="SUPFAM" id="SSF53613">
    <property type="entry name" value="Ribokinase-like"/>
    <property type="match status" value="1"/>
</dbReference>
<comment type="function">
    <text evidence="8">Catalyzes the dehydration of the S-form of NAD(P)HX at the expense of ATP, which is converted to ADP. Together with NAD(P)HX epimerase, which catalyzes the epimerization of the S- and R-forms, the enzyme allows the repair of both epimers of NAD(P)HX, a damaged form of NAD(P)H that is a result of enzymatic or heat-dependent hydration.</text>
</comment>
<sequence length="326" mass="36218">MIKNLLKTKDVIKTIYFSQFSNSLTMDRTKIIQLLQKRIPPLDGKQHKGQAGRIGIVGGSLEYTGAPYFAGIAALKVGADLVHIFCSKPAATVIKSYSPELIVHPLLDDFDAINNISPWLDRLHALVIGPGLGRDPKIFEVVTKLIELINEKQIPLIIDADGLFLITEKPELIKNFTSPVILTPNKIEFERLCSKVNGITTIKDLNKNVTILKKGETDEFYCFKTDLEWKLTDVGSGRRCGGQGDLLSGSIATFLHWTLSARNLNNYENKNISIDEKLLATSLSCFAASLLIRTCNAKAFQIKGRSMLATDMIEHIHEAFTELYGI</sequence>
<dbReference type="Gene3D" id="3.40.1190.20">
    <property type="match status" value="1"/>
</dbReference>
<evidence type="ECO:0000256" key="6">
    <source>
        <dbReference type="ARBA" id="ARBA00023239"/>
    </source>
</evidence>
<dbReference type="CDD" id="cd01171">
    <property type="entry name" value="YXKO-related"/>
    <property type="match status" value="1"/>
</dbReference>
<dbReference type="EMBL" id="CAKOGL010000028">
    <property type="protein sequence ID" value="CAH2105565.1"/>
    <property type="molecule type" value="Genomic_DNA"/>
</dbReference>
<keyword evidence="3 8" id="KW-0067">ATP-binding</keyword>
<comment type="catalytic activity">
    <reaction evidence="7 8">
        <text>(6S)-NADPHX + ATP = ADP + phosphate + NADPH + H(+)</text>
        <dbReference type="Rhea" id="RHEA:32231"/>
        <dbReference type="ChEBI" id="CHEBI:15378"/>
        <dbReference type="ChEBI" id="CHEBI:30616"/>
        <dbReference type="ChEBI" id="CHEBI:43474"/>
        <dbReference type="ChEBI" id="CHEBI:57783"/>
        <dbReference type="ChEBI" id="CHEBI:64076"/>
        <dbReference type="ChEBI" id="CHEBI:456216"/>
        <dbReference type="EC" id="4.2.1.93"/>
    </reaction>
</comment>
<dbReference type="PANTHER" id="PTHR12592">
    <property type="entry name" value="ATP-DEPENDENT (S)-NAD(P)H-HYDRATE DEHYDRATASE FAMILY MEMBER"/>
    <property type="match status" value="1"/>
</dbReference>
<dbReference type="GO" id="GO:0046496">
    <property type="term" value="P:nicotinamide nucleotide metabolic process"/>
    <property type="evidence" value="ECO:0007669"/>
    <property type="project" value="UniProtKB-UniRule"/>
</dbReference>
<protein>
    <recommendedName>
        <fullName evidence="8">ATP-dependent (S)-NAD(P)H-hydrate dehydratase</fullName>
        <ecNumber evidence="8">4.2.1.93</ecNumber>
    </recommendedName>
    <alternativeName>
        <fullName evidence="8">ATP-dependent NAD(P)HX dehydratase</fullName>
    </alternativeName>
</protein>
<dbReference type="NCBIfam" id="TIGR00196">
    <property type="entry name" value="yjeF_cterm"/>
    <property type="match status" value="1"/>
</dbReference>
<keyword evidence="4" id="KW-0521">NADP</keyword>
<proteinExistence type="inferred from homology"/>
<dbReference type="GO" id="GO:0110051">
    <property type="term" value="P:metabolite repair"/>
    <property type="evidence" value="ECO:0007669"/>
    <property type="project" value="TreeGrafter"/>
</dbReference>
<keyword evidence="2 8" id="KW-0547">Nucleotide-binding</keyword>
<evidence type="ECO:0000256" key="2">
    <source>
        <dbReference type="ARBA" id="ARBA00022741"/>
    </source>
</evidence>
<keyword evidence="11" id="KW-1185">Reference proteome</keyword>
<keyword evidence="5 8" id="KW-0520">NAD</keyword>
<organism evidence="10 11">
    <name type="scientific">Euphydryas editha</name>
    <name type="common">Edith's checkerspot</name>
    <dbReference type="NCBI Taxonomy" id="104508"/>
    <lineage>
        <taxon>Eukaryota</taxon>
        <taxon>Metazoa</taxon>
        <taxon>Ecdysozoa</taxon>
        <taxon>Arthropoda</taxon>
        <taxon>Hexapoda</taxon>
        <taxon>Insecta</taxon>
        <taxon>Pterygota</taxon>
        <taxon>Neoptera</taxon>
        <taxon>Endopterygota</taxon>
        <taxon>Lepidoptera</taxon>
        <taxon>Glossata</taxon>
        <taxon>Ditrysia</taxon>
        <taxon>Papilionoidea</taxon>
        <taxon>Nymphalidae</taxon>
        <taxon>Nymphalinae</taxon>
        <taxon>Euphydryas</taxon>
    </lineage>
</organism>
<feature type="domain" description="YjeF C-terminal" evidence="9">
    <location>
        <begin position="31"/>
        <end position="323"/>
    </location>
</feature>
<feature type="binding site" evidence="8">
    <location>
        <begin position="235"/>
        <end position="244"/>
    </location>
    <ligand>
        <name>ATP</name>
        <dbReference type="ChEBI" id="CHEBI:30616"/>
    </ligand>
</feature>
<dbReference type="PANTHER" id="PTHR12592:SF0">
    <property type="entry name" value="ATP-DEPENDENT (S)-NAD(P)H-HYDRATE DEHYDRATASE"/>
    <property type="match status" value="1"/>
</dbReference>
<comment type="caution">
    <text evidence="10">The sequence shown here is derived from an EMBL/GenBank/DDBJ whole genome shotgun (WGS) entry which is preliminary data.</text>
</comment>
<evidence type="ECO:0000256" key="8">
    <source>
        <dbReference type="HAMAP-Rule" id="MF_03157"/>
    </source>
</evidence>
<dbReference type="InterPro" id="IPR029056">
    <property type="entry name" value="Ribokinase-like"/>
</dbReference>
<feature type="binding site" evidence="8">
    <location>
        <position position="245"/>
    </location>
    <ligand>
        <name>(6S)-NADPHX</name>
        <dbReference type="ChEBI" id="CHEBI:64076"/>
    </ligand>
</feature>
<comment type="cofactor">
    <cofactor evidence="8">
        <name>Mg(2+)</name>
        <dbReference type="ChEBI" id="CHEBI:18420"/>
    </cofactor>
</comment>
<feature type="binding site" evidence="8">
    <location>
        <begin position="185"/>
        <end position="191"/>
    </location>
    <ligand>
        <name>(6S)-NADPHX</name>
        <dbReference type="ChEBI" id="CHEBI:64076"/>
    </ligand>
</feature>
<dbReference type="Pfam" id="PF01256">
    <property type="entry name" value="Carb_kinase"/>
    <property type="match status" value="1"/>
</dbReference>
<evidence type="ECO:0000256" key="7">
    <source>
        <dbReference type="ARBA" id="ARBA00047472"/>
    </source>
</evidence>
<dbReference type="PROSITE" id="PS51383">
    <property type="entry name" value="YJEF_C_3"/>
    <property type="match status" value="1"/>
</dbReference>
<evidence type="ECO:0000259" key="9">
    <source>
        <dbReference type="PROSITE" id="PS51383"/>
    </source>
</evidence>
<evidence type="ECO:0000256" key="3">
    <source>
        <dbReference type="ARBA" id="ARBA00022840"/>
    </source>
</evidence>
<dbReference type="InterPro" id="IPR000631">
    <property type="entry name" value="CARKD"/>
</dbReference>
<dbReference type="EC" id="4.2.1.93" evidence="8"/>
<keyword evidence="6 8" id="KW-0456">Lyase</keyword>
<comment type="similarity">
    <text evidence="8">Belongs to the NnrD/CARKD family.</text>
</comment>
<evidence type="ECO:0000313" key="11">
    <source>
        <dbReference type="Proteomes" id="UP001153954"/>
    </source>
</evidence>
<gene>
    <name evidence="10" type="ORF">EEDITHA_LOCUS19809</name>
</gene>
<accession>A0AAU9V744</accession>